<comment type="caution">
    <text evidence="1">The sequence shown here is derived from an EMBL/GenBank/DDBJ whole genome shotgun (WGS) entry which is preliminary data.</text>
</comment>
<reference evidence="1" key="1">
    <citation type="submission" date="2020-08" db="EMBL/GenBank/DDBJ databases">
        <title>Multicomponent nature underlies the extraordinary mechanical properties of spider dragline silk.</title>
        <authorList>
            <person name="Kono N."/>
            <person name="Nakamura H."/>
            <person name="Mori M."/>
            <person name="Yoshida Y."/>
            <person name="Ohtoshi R."/>
            <person name="Malay A.D."/>
            <person name="Moran D.A.P."/>
            <person name="Tomita M."/>
            <person name="Numata K."/>
            <person name="Arakawa K."/>
        </authorList>
    </citation>
    <scope>NUCLEOTIDE SEQUENCE</scope>
</reference>
<proteinExistence type="predicted"/>
<evidence type="ECO:0000313" key="1">
    <source>
        <dbReference type="EMBL" id="GFT39414.1"/>
    </source>
</evidence>
<dbReference type="EMBL" id="BMAW01014554">
    <property type="protein sequence ID" value="GFT39414.1"/>
    <property type="molecule type" value="Genomic_DNA"/>
</dbReference>
<evidence type="ECO:0000313" key="2">
    <source>
        <dbReference type="Proteomes" id="UP000887013"/>
    </source>
</evidence>
<protein>
    <submittedName>
        <fullName evidence="1">Uncharacterized protein</fullName>
    </submittedName>
</protein>
<dbReference type="AlphaFoldDB" id="A0A8X6NZD6"/>
<keyword evidence="2" id="KW-1185">Reference proteome</keyword>
<name>A0A8X6NZD6_NEPPI</name>
<gene>
    <name evidence="1" type="ORF">NPIL_309241</name>
</gene>
<accession>A0A8X6NZD6</accession>
<organism evidence="1 2">
    <name type="scientific">Nephila pilipes</name>
    <name type="common">Giant wood spider</name>
    <name type="synonym">Nephila maculata</name>
    <dbReference type="NCBI Taxonomy" id="299642"/>
    <lineage>
        <taxon>Eukaryota</taxon>
        <taxon>Metazoa</taxon>
        <taxon>Ecdysozoa</taxon>
        <taxon>Arthropoda</taxon>
        <taxon>Chelicerata</taxon>
        <taxon>Arachnida</taxon>
        <taxon>Araneae</taxon>
        <taxon>Araneomorphae</taxon>
        <taxon>Entelegynae</taxon>
        <taxon>Araneoidea</taxon>
        <taxon>Nephilidae</taxon>
        <taxon>Nephila</taxon>
    </lineage>
</organism>
<dbReference type="Proteomes" id="UP000887013">
    <property type="component" value="Unassembled WGS sequence"/>
</dbReference>
<sequence>MSHPFELVQIYRTLLDGDERELASIAYEVALNELEKRQRARKNDSPLSESFDSATGDLVHVASLFTQANDARSEFLKIFDRWEPVRKKNIQRLKQIAKAIRANKFNGCVSKIVGGCVGVVGVR</sequence>